<keyword evidence="2" id="KW-1185">Reference proteome</keyword>
<sequence>MLGIWPFHRQYLCTSTTKFNQGGCRVEFTPKGTASQAYREIITPTTTPTGYTIHVRWGPPEIKERGRSI</sequence>
<protein>
    <submittedName>
        <fullName evidence="1">Uncharacterized protein</fullName>
    </submittedName>
</protein>
<gene>
    <name evidence="1" type="ORF">CCHLO57077_00016394</name>
</gene>
<name>A0AA35LZ58_9HYPO</name>
<accession>A0AA35LZ58</accession>
<dbReference type="AlphaFoldDB" id="A0AA35LZ58"/>
<evidence type="ECO:0000313" key="2">
    <source>
        <dbReference type="Proteomes" id="UP001160390"/>
    </source>
</evidence>
<comment type="caution">
    <text evidence="1">The sequence shown here is derived from an EMBL/GenBank/DDBJ whole genome shotgun (WGS) entry which is preliminary data.</text>
</comment>
<evidence type="ECO:0000313" key="1">
    <source>
        <dbReference type="EMBL" id="CAI6087302.1"/>
    </source>
</evidence>
<organism evidence="1 2">
    <name type="scientific">Clonostachys chloroleuca</name>
    <dbReference type="NCBI Taxonomy" id="1926264"/>
    <lineage>
        <taxon>Eukaryota</taxon>
        <taxon>Fungi</taxon>
        <taxon>Dikarya</taxon>
        <taxon>Ascomycota</taxon>
        <taxon>Pezizomycotina</taxon>
        <taxon>Sordariomycetes</taxon>
        <taxon>Hypocreomycetidae</taxon>
        <taxon>Hypocreales</taxon>
        <taxon>Bionectriaceae</taxon>
        <taxon>Clonostachys</taxon>
    </lineage>
</organism>
<reference evidence="1" key="1">
    <citation type="submission" date="2023-01" db="EMBL/GenBank/DDBJ databases">
        <authorList>
            <person name="Piombo E."/>
        </authorList>
    </citation>
    <scope>NUCLEOTIDE SEQUENCE</scope>
</reference>
<proteinExistence type="predicted"/>
<dbReference type="EMBL" id="CABFNP030000794">
    <property type="protein sequence ID" value="CAI6087302.1"/>
    <property type="molecule type" value="Genomic_DNA"/>
</dbReference>
<dbReference type="Proteomes" id="UP001160390">
    <property type="component" value="Unassembled WGS sequence"/>
</dbReference>